<proteinExistence type="predicted"/>
<evidence type="ECO:0000313" key="2">
    <source>
        <dbReference type="Proteomes" id="UP001593833"/>
    </source>
</evidence>
<evidence type="ECO:0000313" key="1">
    <source>
        <dbReference type="EMBL" id="MFC1573292.1"/>
    </source>
</evidence>
<dbReference type="Proteomes" id="UP001593833">
    <property type="component" value="Unassembled WGS sequence"/>
</dbReference>
<comment type="caution">
    <text evidence="1">The sequence shown here is derived from an EMBL/GenBank/DDBJ whole genome shotgun (WGS) entry which is preliminary data.</text>
</comment>
<evidence type="ECO:0008006" key="3">
    <source>
        <dbReference type="Google" id="ProtNLM"/>
    </source>
</evidence>
<sequence>MIKTMEQLPRWDLSNVFTGLEADDFGDAVERLKGWLDDLDSLLAQKGIDRLEEVPGDSAEVASVIDPLIERLNDAIRLTNTLEVYVYSFVTTDSYDKTAARVMSEVEQLEVRLKKQAT</sequence>
<feature type="non-terminal residue" evidence="1">
    <location>
        <position position="118"/>
    </location>
</feature>
<reference evidence="1 2" key="1">
    <citation type="submission" date="2024-09" db="EMBL/GenBank/DDBJ databases">
        <authorList>
            <person name="D'Angelo T."/>
        </authorList>
    </citation>
    <scope>NUCLEOTIDE SEQUENCE [LARGE SCALE GENOMIC DNA]</scope>
    <source>
        <strain evidence="1">SAG AM-320-E07</strain>
    </source>
</reference>
<name>A0ABV6YLS9_UNCEI</name>
<keyword evidence="2" id="KW-1185">Reference proteome</keyword>
<gene>
    <name evidence="1" type="ORF">ACFL6M_06805</name>
</gene>
<protein>
    <recommendedName>
        <fullName evidence="3">Oligoendopeptidase F</fullName>
    </recommendedName>
</protein>
<dbReference type="EMBL" id="JBHPKH010000117">
    <property type="protein sequence ID" value="MFC1573292.1"/>
    <property type="molecule type" value="Genomic_DNA"/>
</dbReference>
<accession>A0ABV6YLS9</accession>
<organism evidence="1 2">
    <name type="scientific">Eiseniibacteriota bacterium</name>
    <dbReference type="NCBI Taxonomy" id="2212470"/>
    <lineage>
        <taxon>Bacteria</taxon>
        <taxon>Candidatus Eiseniibacteriota</taxon>
    </lineage>
</organism>